<gene>
    <name evidence="5" type="ORF">CDD81_1765</name>
</gene>
<dbReference type="InterPro" id="IPR009081">
    <property type="entry name" value="PP-bd_ACP"/>
</dbReference>
<evidence type="ECO:0000256" key="1">
    <source>
        <dbReference type="ARBA" id="ARBA00022450"/>
    </source>
</evidence>
<dbReference type="InterPro" id="IPR020845">
    <property type="entry name" value="AMP-binding_CS"/>
</dbReference>
<evidence type="ECO:0000313" key="5">
    <source>
        <dbReference type="EMBL" id="PHH65679.1"/>
    </source>
</evidence>
<dbReference type="InterPro" id="IPR045851">
    <property type="entry name" value="AMP-bd_C_sf"/>
</dbReference>
<dbReference type="PANTHER" id="PTHR45527:SF16">
    <property type="entry name" value="NONRIBOSOMAL PEPTIDE SYNTHASE ATNA-RELATED"/>
    <property type="match status" value="1"/>
</dbReference>
<dbReference type="Pfam" id="PF00550">
    <property type="entry name" value="PP-binding"/>
    <property type="match status" value="1"/>
</dbReference>
<dbReference type="Gene3D" id="1.10.1200.10">
    <property type="entry name" value="ACP-like"/>
    <property type="match status" value="1"/>
</dbReference>
<dbReference type="InterPro" id="IPR010071">
    <property type="entry name" value="AA_adenyl_dom"/>
</dbReference>
<dbReference type="STRING" id="1399860.A0A2C5XB64"/>
<proteinExistence type="predicted"/>
<dbReference type="GO" id="GO:0043041">
    <property type="term" value="P:amino acid activation for nonribosomal peptide biosynthetic process"/>
    <property type="evidence" value="ECO:0007669"/>
    <property type="project" value="TreeGrafter"/>
</dbReference>
<keyword evidence="2" id="KW-0597">Phosphoprotein</keyword>
<dbReference type="SUPFAM" id="SSF47336">
    <property type="entry name" value="ACP-like"/>
    <property type="match status" value="1"/>
</dbReference>
<dbReference type="GO" id="GO:0016874">
    <property type="term" value="F:ligase activity"/>
    <property type="evidence" value="ECO:0007669"/>
    <property type="project" value="UniProtKB-KW"/>
</dbReference>
<reference evidence="5 6" key="1">
    <citation type="submission" date="2017-06" db="EMBL/GenBank/DDBJ databases">
        <title>Ant-infecting Ophiocordyceps genomes reveal a high diversity of potential behavioral manipulation genes and a possible major role for enterotoxins.</title>
        <authorList>
            <person name="De Bekker C."/>
            <person name="Evans H.C."/>
            <person name="Brachmann A."/>
            <person name="Hughes D.P."/>
        </authorList>
    </citation>
    <scope>NUCLEOTIDE SEQUENCE [LARGE SCALE GENOMIC DNA]</scope>
    <source>
        <strain evidence="5 6">Map64</strain>
    </source>
</reference>
<dbReference type="FunFam" id="3.30.300.30:FF:000015">
    <property type="entry name" value="Nonribosomal peptide synthase SidD"/>
    <property type="match status" value="1"/>
</dbReference>
<dbReference type="Gene3D" id="3.30.559.30">
    <property type="entry name" value="Nonribosomal peptide synthetase, condensation domain"/>
    <property type="match status" value="2"/>
</dbReference>
<dbReference type="InterPro" id="IPR000873">
    <property type="entry name" value="AMP-dep_synth/lig_dom"/>
</dbReference>
<dbReference type="CDD" id="cd05918">
    <property type="entry name" value="A_NRPS_SidN3_like"/>
    <property type="match status" value="1"/>
</dbReference>
<dbReference type="Proteomes" id="UP000226192">
    <property type="component" value="Unassembled WGS sequence"/>
</dbReference>
<keyword evidence="3" id="KW-0436">Ligase</keyword>
<dbReference type="GO" id="GO:0005737">
    <property type="term" value="C:cytoplasm"/>
    <property type="evidence" value="ECO:0007669"/>
    <property type="project" value="TreeGrafter"/>
</dbReference>
<keyword evidence="1" id="KW-0596">Phosphopantetheine</keyword>
<sequence>MSSSGTKTPPWQGWDSCCVLSAKENGLKNSSPLVSKLQDAFDAQSLLKFCRDNKVSREAVLELAWCILVGAYTGLEDVCAGVVVNGTEKVVRCRLDAQQSARRHVLTLEEVDLEARCMLDVVSGGLLDTILVLDTSDAKTKWVNSLSPPDGSGIGHIEAQVDLDKATISISNSFTTPGASWSTRAASLFSKCIADIILCPNEPLGSLDLLPPADAKQIQSWNSKDLGTHNSCLHHVIRQRAEETPDSVAVCAWDGDLTYRDLDLVSSHVAWKLHSLGVDRGSVVAFLFGKSKWTIVSLLAIIKAGGAAVALNADFPLERCKHILEVTRACVLVVAQDLEQSIDLDAAVTKLVVDEAHFPIAASSDARDSFTSPTVKPDDLAYIQFTSGSTGQPKGMMIEHRNYLASAKSQHQACRVNKQSRVLQFASHSFDAILVEVMTPLLAGACVCIPSDERRLNDLAGAIRDFDVNWMGLTPTLTRVIKPADVPGLETLCTWGEEGAMDIIETWADAVELINIYGPSETSVESTAHSWSRGIRDTCHLGKPLPTVNTWIVRIDNREKLAAIGAVGELAFQGPHVTRGYLHGPADSFRNHVPWLPPGEREQRIYYSGDLVRYTADGSLEFCGRRDTQVKIRGHRIELGEIEHHIKQNLQGEYTTSVVEVIRPGYRPAQKIVVAFLAEQRHAVSSNESPLRATSPESRAQAAELEKQLAQFLPRHFVPELYLPLEYLPTSASGKADRRKLRTTAEALSERELQSYSSHTSTKRLPQTDTEIKVARLWGEILGLDYQEIGLEDSFFWLGGNSILAMKLAVGARKQGMPVTVAQVLNNARLGQLCAVMASESAVQPDQAPSYTPFSTLPSKVANSFVSRVAAPLLGVDEANVQDAALATDYQVENLAWSSLKTRGGTNYITFDFDAGVDASCLCTAIERLVEHHDILRTVYLVYERRVYQVALKKLAFDIVDCPPSKDVAGATSALVEADSGQPVDISRALVKFWLVRNDEDQVKCLVMRASHLQYDGVSLIRLCKELCLALDQEPLLPTTPFYGYMHFAATNEQDGAREFWRKTLAGSAMTDVLQHTSIPWKHVLDGQVETVIDTATMRSDSDITIGTTIKAAWALVLAEMSGTSDVVFGSVIWGRNAMYAGVEQVTGPCIDNIPVRVQLSSGMTRRQVLQQVQRQYFEAVSHESFQYKRIVQECTDWAPWQRLSSLVEYENLGEETARFEMQGSGNGLVVNEVRPPADRHDITIFSTPLGAHQTFIALDFCKAAVSEPLAQSMLDALVARISDFHSHLDETVELVSQQRGLPRIPMTLPCSVNGLHQGHADDAAKEPHAQTRHLVQGAWARILASPKQDLDGQWTSRVPFYNVWGNLIAAYGLARCYQEAGHGVCMEDILHRPDMQSQAALLAQGQGQVGDE</sequence>
<dbReference type="OrthoDB" id="4920779at2759"/>
<dbReference type="Gene3D" id="3.30.300.30">
    <property type="match status" value="1"/>
</dbReference>
<accession>A0A2C5XB64</accession>
<dbReference type="InterPro" id="IPR023213">
    <property type="entry name" value="CAT-like_dom_sf"/>
</dbReference>
<dbReference type="InterPro" id="IPR001242">
    <property type="entry name" value="Condensation_dom"/>
</dbReference>
<dbReference type="SUPFAM" id="SSF56801">
    <property type="entry name" value="Acetyl-CoA synthetase-like"/>
    <property type="match status" value="1"/>
</dbReference>
<organism evidence="5 6">
    <name type="scientific">Ophiocordyceps australis</name>
    <dbReference type="NCBI Taxonomy" id="1399860"/>
    <lineage>
        <taxon>Eukaryota</taxon>
        <taxon>Fungi</taxon>
        <taxon>Dikarya</taxon>
        <taxon>Ascomycota</taxon>
        <taxon>Pezizomycotina</taxon>
        <taxon>Sordariomycetes</taxon>
        <taxon>Hypocreomycetidae</taxon>
        <taxon>Hypocreales</taxon>
        <taxon>Ophiocordycipitaceae</taxon>
        <taxon>Ophiocordyceps</taxon>
    </lineage>
</organism>
<evidence type="ECO:0000256" key="2">
    <source>
        <dbReference type="ARBA" id="ARBA00022553"/>
    </source>
</evidence>
<dbReference type="PROSITE" id="PS00455">
    <property type="entry name" value="AMP_BINDING"/>
    <property type="match status" value="1"/>
</dbReference>
<evidence type="ECO:0000313" key="6">
    <source>
        <dbReference type="Proteomes" id="UP000226192"/>
    </source>
</evidence>
<keyword evidence="6" id="KW-1185">Reference proteome</keyword>
<dbReference type="Pfam" id="PF00668">
    <property type="entry name" value="Condensation"/>
    <property type="match status" value="1"/>
</dbReference>
<dbReference type="SUPFAM" id="SSF52777">
    <property type="entry name" value="CoA-dependent acyltransferases"/>
    <property type="match status" value="3"/>
</dbReference>
<evidence type="ECO:0000259" key="4">
    <source>
        <dbReference type="PROSITE" id="PS50075"/>
    </source>
</evidence>
<dbReference type="NCBIfam" id="TIGR01733">
    <property type="entry name" value="AA-adenyl-dom"/>
    <property type="match status" value="1"/>
</dbReference>
<dbReference type="Gene3D" id="3.40.50.12780">
    <property type="entry name" value="N-terminal domain of ligase-like"/>
    <property type="match status" value="1"/>
</dbReference>
<dbReference type="EMBL" id="NJET01000015">
    <property type="protein sequence ID" value="PHH65679.1"/>
    <property type="molecule type" value="Genomic_DNA"/>
</dbReference>
<feature type="domain" description="Carrier" evidence="4">
    <location>
        <begin position="765"/>
        <end position="841"/>
    </location>
</feature>
<name>A0A2C5XB64_9HYPO</name>
<dbReference type="InterPro" id="IPR036736">
    <property type="entry name" value="ACP-like_sf"/>
</dbReference>
<dbReference type="Gene3D" id="3.30.559.10">
    <property type="entry name" value="Chloramphenicol acetyltransferase-like domain"/>
    <property type="match status" value="1"/>
</dbReference>
<evidence type="ECO:0000256" key="3">
    <source>
        <dbReference type="ARBA" id="ARBA00022598"/>
    </source>
</evidence>
<dbReference type="Pfam" id="PF00501">
    <property type="entry name" value="AMP-binding"/>
    <property type="match status" value="1"/>
</dbReference>
<dbReference type="PANTHER" id="PTHR45527">
    <property type="entry name" value="NONRIBOSOMAL PEPTIDE SYNTHETASE"/>
    <property type="match status" value="1"/>
</dbReference>
<dbReference type="GO" id="GO:0031177">
    <property type="term" value="F:phosphopantetheine binding"/>
    <property type="evidence" value="ECO:0007669"/>
    <property type="project" value="TreeGrafter"/>
</dbReference>
<dbReference type="PROSITE" id="PS50075">
    <property type="entry name" value="CARRIER"/>
    <property type="match status" value="1"/>
</dbReference>
<comment type="caution">
    <text evidence="5">The sequence shown here is derived from an EMBL/GenBank/DDBJ whole genome shotgun (WGS) entry which is preliminary data.</text>
</comment>
<protein>
    <recommendedName>
        <fullName evidence="4">Carrier domain-containing protein</fullName>
    </recommendedName>
</protein>
<dbReference type="InterPro" id="IPR042099">
    <property type="entry name" value="ANL_N_sf"/>
</dbReference>
<dbReference type="GO" id="GO:0044550">
    <property type="term" value="P:secondary metabolite biosynthetic process"/>
    <property type="evidence" value="ECO:0007669"/>
    <property type="project" value="TreeGrafter"/>
</dbReference>